<comment type="caution">
    <text evidence="4">The sequence shown here is derived from an EMBL/GenBank/DDBJ whole genome shotgun (WGS) entry which is preliminary data.</text>
</comment>
<feature type="region of interest" description="Disordered" evidence="1">
    <location>
        <begin position="164"/>
        <end position="228"/>
    </location>
</feature>
<protein>
    <submittedName>
        <fullName evidence="4">Uncharacterized protein</fullName>
    </submittedName>
</protein>
<feature type="region of interest" description="Disordered" evidence="1">
    <location>
        <begin position="457"/>
        <end position="489"/>
    </location>
</feature>
<feature type="transmembrane region" description="Helical" evidence="2">
    <location>
        <begin position="498"/>
        <end position="519"/>
    </location>
</feature>
<evidence type="ECO:0000256" key="1">
    <source>
        <dbReference type="SAM" id="MobiDB-lite"/>
    </source>
</evidence>
<gene>
    <name evidence="4" type="ORF">N7463_003491</name>
</gene>
<keyword evidence="2" id="KW-1133">Transmembrane helix</keyword>
<proteinExistence type="predicted"/>
<feature type="region of interest" description="Disordered" evidence="1">
    <location>
        <begin position="388"/>
        <end position="430"/>
    </location>
</feature>
<organism evidence="4 5">
    <name type="scientific">Penicillium fimorum</name>
    <dbReference type="NCBI Taxonomy" id="1882269"/>
    <lineage>
        <taxon>Eukaryota</taxon>
        <taxon>Fungi</taxon>
        <taxon>Dikarya</taxon>
        <taxon>Ascomycota</taxon>
        <taxon>Pezizomycotina</taxon>
        <taxon>Eurotiomycetes</taxon>
        <taxon>Eurotiomycetidae</taxon>
        <taxon>Eurotiales</taxon>
        <taxon>Aspergillaceae</taxon>
        <taxon>Penicillium</taxon>
    </lineage>
</organism>
<dbReference type="Proteomes" id="UP001149954">
    <property type="component" value="Unassembled WGS sequence"/>
</dbReference>
<feature type="chain" id="PRO_5040832678" evidence="3">
    <location>
        <begin position="26"/>
        <end position="520"/>
    </location>
</feature>
<name>A0A9W9Y106_9EURO</name>
<evidence type="ECO:0000256" key="2">
    <source>
        <dbReference type="SAM" id="Phobius"/>
    </source>
</evidence>
<reference evidence="4" key="2">
    <citation type="journal article" date="2023" name="IMA Fungus">
        <title>Comparative genomic study of the Penicillium genus elucidates a diverse pangenome and 15 lateral gene transfer events.</title>
        <authorList>
            <person name="Petersen C."/>
            <person name="Sorensen T."/>
            <person name="Nielsen M.R."/>
            <person name="Sondergaard T.E."/>
            <person name="Sorensen J.L."/>
            <person name="Fitzpatrick D.A."/>
            <person name="Frisvad J.C."/>
            <person name="Nielsen K.L."/>
        </authorList>
    </citation>
    <scope>NUCLEOTIDE SEQUENCE</scope>
    <source>
        <strain evidence="4">IBT 29495</strain>
    </source>
</reference>
<feature type="compositionally biased region" description="Low complexity" evidence="1">
    <location>
        <begin position="192"/>
        <end position="209"/>
    </location>
</feature>
<evidence type="ECO:0000313" key="5">
    <source>
        <dbReference type="Proteomes" id="UP001149954"/>
    </source>
</evidence>
<sequence>MMTQSHLMWLAHVLSAVALTITATAQTTSSSVPLLGCDDNLIKDVAFETIKLDDSLWTVLPLNGGAAVDGYLFVYLAIYADQSFLWVTGVVAEENYTVSFDYRQTAGSVVDMTACAVNILLNGADFGTSTLTAGSWKTISKQWTAASSEGTTVDLNNISFEKSCGSSTSSSVPVSTKTPSGSPVTNSTPLASSTSSSGYSSSEGSESSSHIPPASPSTTGPVTLTVTITGPANPTLSSAIASTVLTIPTPDMTTSTVFTTRTATITTCPSTVIKCPATDKTTRITTETILVLTTVCPIEDATTKGPSPTGSSGGGNGNDYTISTILSTRTVTLTQCPATVTDCPARDQTTHVTTETVVAGTTAVPINTAVFTTTLGVAHTSSVVAGTGTTITDGNAVGETDESHVGGNENGSGVSTGSGSDVSAGNDAGHFPNLPSIIRTRISSATPPSLTRIHSATANASSATASSPTSAGVGAGSGSGSTTDSSSLASTSPVFNGASSFIVSGAVSALGVIAALALFL</sequence>
<keyword evidence="2" id="KW-0812">Transmembrane</keyword>
<keyword evidence="2" id="KW-0472">Membrane</keyword>
<feature type="compositionally biased region" description="Low complexity" evidence="1">
    <location>
        <begin position="164"/>
        <end position="185"/>
    </location>
</feature>
<accession>A0A9W9Y106</accession>
<dbReference type="AlphaFoldDB" id="A0A9W9Y106"/>
<feature type="region of interest" description="Disordered" evidence="1">
    <location>
        <begin position="300"/>
        <end position="319"/>
    </location>
</feature>
<reference evidence="4" key="1">
    <citation type="submission" date="2022-12" db="EMBL/GenBank/DDBJ databases">
        <authorList>
            <person name="Petersen C."/>
        </authorList>
    </citation>
    <scope>NUCLEOTIDE SEQUENCE</scope>
    <source>
        <strain evidence="4">IBT 29495</strain>
    </source>
</reference>
<feature type="signal peptide" evidence="3">
    <location>
        <begin position="1"/>
        <end position="25"/>
    </location>
</feature>
<dbReference type="OrthoDB" id="3565477at2759"/>
<feature type="compositionally biased region" description="Low complexity" evidence="1">
    <location>
        <begin position="457"/>
        <end position="472"/>
    </location>
</feature>
<keyword evidence="3" id="KW-0732">Signal</keyword>
<evidence type="ECO:0000256" key="3">
    <source>
        <dbReference type="SAM" id="SignalP"/>
    </source>
</evidence>
<feature type="compositionally biased region" description="Low complexity" evidence="1">
    <location>
        <begin position="218"/>
        <end position="228"/>
    </location>
</feature>
<keyword evidence="5" id="KW-1185">Reference proteome</keyword>
<feature type="compositionally biased region" description="Low complexity" evidence="1">
    <location>
        <begin position="480"/>
        <end position="489"/>
    </location>
</feature>
<evidence type="ECO:0000313" key="4">
    <source>
        <dbReference type="EMBL" id="KAJ5513939.1"/>
    </source>
</evidence>
<dbReference type="EMBL" id="JAPWDS010000002">
    <property type="protein sequence ID" value="KAJ5513939.1"/>
    <property type="molecule type" value="Genomic_DNA"/>
</dbReference>